<accession>A0A9R0DZN6</accession>
<organism evidence="2 3">
    <name type="scientific">Spodoptera frugiperda</name>
    <name type="common">Fall armyworm</name>
    <dbReference type="NCBI Taxonomy" id="7108"/>
    <lineage>
        <taxon>Eukaryota</taxon>
        <taxon>Metazoa</taxon>
        <taxon>Ecdysozoa</taxon>
        <taxon>Arthropoda</taxon>
        <taxon>Hexapoda</taxon>
        <taxon>Insecta</taxon>
        <taxon>Pterygota</taxon>
        <taxon>Neoptera</taxon>
        <taxon>Endopterygota</taxon>
        <taxon>Lepidoptera</taxon>
        <taxon>Glossata</taxon>
        <taxon>Ditrysia</taxon>
        <taxon>Noctuoidea</taxon>
        <taxon>Noctuidae</taxon>
        <taxon>Amphipyrinae</taxon>
        <taxon>Spodoptera</taxon>
    </lineage>
</organism>
<keyword evidence="2" id="KW-1185">Reference proteome</keyword>
<dbReference type="Gene3D" id="3.30.60.30">
    <property type="match status" value="1"/>
</dbReference>
<evidence type="ECO:0000313" key="3">
    <source>
        <dbReference type="RefSeq" id="XP_050556030.1"/>
    </source>
</evidence>
<dbReference type="RefSeq" id="XP_050556030.1">
    <property type="nucleotide sequence ID" value="XM_050700073.1"/>
</dbReference>
<dbReference type="GeneID" id="118278158"/>
<dbReference type="AlphaFoldDB" id="A0A9R0DZN6"/>
<protein>
    <submittedName>
        <fullName evidence="3">Uncharacterized protein LOC118278158 isoform X2</fullName>
    </submittedName>
</protein>
<keyword evidence="1" id="KW-0732">Signal</keyword>
<evidence type="ECO:0000256" key="1">
    <source>
        <dbReference type="SAM" id="SignalP"/>
    </source>
</evidence>
<gene>
    <name evidence="3" type="primary">LOC118278158</name>
</gene>
<feature type="signal peptide" evidence="1">
    <location>
        <begin position="1"/>
        <end position="21"/>
    </location>
</feature>
<name>A0A9R0DZN6_SPOFR</name>
<dbReference type="Proteomes" id="UP000829999">
    <property type="component" value="Chromosome 18"/>
</dbReference>
<sequence>MIVRQVFISLILIGLAAEVWSHIDIEMEDYYFPLEPMINYCKFADQCLHDFVSVCGQDNLGITRMFVDVCDLNEYNCDEKKQYRHVKLDICKYELVPAPEFFFNGP</sequence>
<reference evidence="3" key="1">
    <citation type="submission" date="2025-08" db="UniProtKB">
        <authorList>
            <consortium name="RefSeq"/>
        </authorList>
    </citation>
    <scope>IDENTIFICATION</scope>
    <source>
        <tissue evidence="3">Whole larval tissue</tissue>
    </source>
</reference>
<evidence type="ECO:0000313" key="2">
    <source>
        <dbReference type="Proteomes" id="UP000829999"/>
    </source>
</evidence>
<feature type="chain" id="PRO_5040390614" evidence="1">
    <location>
        <begin position="22"/>
        <end position="106"/>
    </location>
</feature>
<proteinExistence type="predicted"/>